<dbReference type="InterPro" id="IPR047655">
    <property type="entry name" value="Transpos_IS630-like"/>
</dbReference>
<dbReference type="EMBL" id="CP007796">
    <property type="protein sequence ID" value="AIB15813.1"/>
    <property type="molecule type" value="Genomic_DNA"/>
</dbReference>
<organism evidence="3 4">
    <name type="scientific">Azospirillum argentinense</name>
    <dbReference type="NCBI Taxonomy" id="2970906"/>
    <lineage>
        <taxon>Bacteria</taxon>
        <taxon>Pseudomonadati</taxon>
        <taxon>Pseudomonadota</taxon>
        <taxon>Alphaproteobacteria</taxon>
        <taxon>Rhodospirillales</taxon>
        <taxon>Azospirillaceae</taxon>
        <taxon>Azospirillum</taxon>
    </lineage>
</organism>
<dbReference type="GO" id="GO:0003676">
    <property type="term" value="F:nucleic acid binding"/>
    <property type="evidence" value="ECO:0007669"/>
    <property type="project" value="InterPro"/>
</dbReference>
<name>A0A060DXJ9_9PROT</name>
<proteinExistence type="predicted"/>
<dbReference type="InterPro" id="IPR038717">
    <property type="entry name" value="Tc1-like_DDE_dom"/>
</dbReference>
<dbReference type="PANTHER" id="PTHR46564:SF1">
    <property type="entry name" value="TRANSPOSASE"/>
    <property type="match status" value="1"/>
</dbReference>
<evidence type="ECO:0000313" key="4">
    <source>
        <dbReference type="Proteomes" id="UP000027186"/>
    </source>
</evidence>
<dbReference type="Gene3D" id="3.30.420.10">
    <property type="entry name" value="Ribonuclease H-like superfamily/Ribonuclease H"/>
    <property type="match status" value="1"/>
</dbReference>
<sequence>MPHLEAAGVGAQKKTLRASEQERTDIAAERAAYRDDAVVHEPARLVFLDETGINTQMTPTQARAPRGQRALGFVPCGSWHRVTVLGALSAEGMLAAMSIEASTSSAVFLAFVEQVLLPVLRRDKPGAVVVMDNLSAHKRADILAAFETAGIRVRFLPRYLPDLSPIEPGWAKLKGILRAKEARTVDALNEELGPALNAITATDAKAGFKLCGYPNLN</sequence>
<accession>A0A060DXJ9</accession>
<feature type="region of interest" description="Disordered" evidence="1">
    <location>
        <begin position="1"/>
        <end position="21"/>
    </location>
</feature>
<evidence type="ECO:0000259" key="2">
    <source>
        <dbReference type="Pfam" id="PF13358"/>
    </source>
</evidence>
<geneLocation type="plasmid" evidence="3 4">
    <name>AbAZ39_p3</name>
</geneLocation>
<protein>
    <submittedName>
        <fullName evidence="3">Transposase</fullName>
    </submittedName>
</protein>
<feature type="domain" description="Tc1-like transposase DDE" evidence="2">
    <location>
        <begin position="44"/>
        <end position="188"/>
    </location>
</feature>
<dbReference type="Pfam" id="PF13358">
    <property type="entry name" value="DDE_3"/>
    <property type="match status" value="1"/>
</dbReference>
<dbReference type="PANTHER" id="PTHR46564">
    <property type="entry name" value="TRANSPOSASE"/>
    <property type="match status" value="1"/>
</dbReference>
<dbReference type="KEGG" id="abq:ABAZ39_28565"/>
<keyword evidence="3" id="KW-0614">Plasmid</keyword>
<dbReference type="Proteomes" id="UP000027186">
    <property type="component" value="Plasmid AbAZ39_p3"/>
</dbReference>
<reference evidence="3 4" key="1">
    <citation type="journal article" date="2014" name="Genome Announc.">
        <title>Complete Genome Sequence of the Model Rhizosphere Strain Azospirillum brasilense Az39, Successfully Applied in Agriculture.</title>
        <authorList>
            <person name="Rivera D."/>
            <person name="Revale S."/>
            <person name="Molina R."/>
            <person name="Gualpa J."/>
            <person name="Puente M."/>
            <person name="Maroniche G."/>
            <person name="Paris G."/>
            <person name="Baker D."/>
            <person name="Clavijo B."/>
            <person name="McLay K."/>
            <person name="Spaepen S."/>
            <person name="Perticari A."/>
            <person name="Vazquez M."/>
            <person name="Wisniewski-Dye F."/>
            <person name="Watkins C."/>
            <person name="Martinez-Abarca F."/>
            <person name="Vanderleyden J."/>
            <person name="Cassan F."/>
        </authorList>
    </citation>
    <scope>NUCLEOTIDE SEQUENCE [LARGE SCALE GENOMIC DNA]</scope>
    <source>
        <strain evidence="3 4">Az39</strain>
        <plasmid evidence="3">AbAZ39_p3</plasmid>
    </source>
</reference>
<dbReference type="RefSeq" id="WP_144243658.1">
    <property type="nucleotide sequence ID" value="NZ_CP007796.1"/>
</dbReference>
<dbReference type="NCBIfam" id="NF033545">
    <property type="entry name" value="transpos_IS630"/>
    <property type="match status" value="1"/>
</dbReference>
<dbReference type="AlphaFoldDB" id="A0A060DXJ9"/>
<evidence type="ECO:0000256" key="1">
    <source>
        <dbReference type="SAM" id="MobiDB-lite"/>
    </source>
</evidence>
<evidence type="ECO:0000313" key="3">
    <source>
        <dbReference type="EMBL" id="AIB15813.1"/>
    </source>
</evidence>
<gene>
    <name evidence="3" type="ORF">ABAZ39_28565</name>
</gene>
<dbReference type="InterPro" id="IPR036397">
    <property type="entry name" value="RNaseH_sf"/>
</dbReference>